<dbReference type="InterPro" id="IPR011856">
    <property type="entry name" value="tRNA_endonuc-like_dom_sf"/>
</dbReference>
<protein>
    <recommendedName>
        <fullName evidence="2">UPF0102 protein A2931_01330</fullName>
    </recommendedName>
</protein>
<evidence type="ECO:0000313" key="4">
    <source>
        <dbReference type="Proteomes" id="UP000177486"/>
    </source>
</evidence>
<sequence length="129" mass="15177">MISEKRKLGNTGEDFCVKHLVKQGYDILDRNYLKKWGEIDMVAKKDGVIHFVEVKTKELESFMWNSLENYDPEENVHPWKLKRLSRAIQTYLIEKNVDDETEWQVDVAAVFLDFEAKKATIRITEDIGL</sequence>
<proteinExistence type="inferred from homology"/>
<dbReference type="HAMAP" id="MF_00048">
    <property type="entry name" value="UPF0102"/>
    <property type="match status" value="1"/>
</dbReference>
<evidence type="ECO:0000313" key="3">
    <source>
        <dbReference type="EMBL" id="OGZ29694.1"/>
    </source>
</evidence>
<comment type="caution">
    <text evidence="3">The sequence shown here is derived from an EMBL/GenBank/DDBJ whole genome shotgun (WGS) entry which is preliminary data.</text>
</comment>
<dbReference type="PANTHER" id="PTHR34039">
    <property type="entry name" value="UPF0102 PROTEIN YRAN"/>
    <property type="match status" value="1"/>
</dbReference>
<dbReference type="AlphaFoldDB" id="A0A1G2EV50"/>
<comment type="similarity">
    <text evidence="1 2">Belongs to the UPF0102 family.</text>
</comment>
<gene>
    <name evidence="3" type="ORF">A2931_01330</name>
</gene>
<dbReference type="SUPFAM" id="SSF52980">
    <property type="entry name" value="Restriction endonuclease-like"/>
    <property type="match status" value="1"/>
</dbReference>
<dbReference type="EMBL" id="MHMQ01000033">
    <property type="protein sequence ID" value="OGZ29694.1"/>
    <property type="molecule type" value="Genomic_DNA"/>
</dbReference>
<dbReference type="GO" id="GO:0003676">
    <property type="term" value="F:nucleic acid binding"/>
    <property type="evidence" value="ECO:0007669"/>
    <property type="project" value="InterPro"/>
</dbReference>
<dbReference type="PANTHER" id="PTHR34039:SF1">
    <property type="entry name" value="UPF0102 PROTEIN YRAN"/>
    <property type="match status" value="1"/>
</dbReference>
<dbReference type="InterPro" id="IPR011335">
    <property type="entry name" value="Restrct_endonuc-II-like"/>
</dbReference>
<evidence type="ECO:0000256" key="2">
    <source>
        <dbReference type="HAMAP-Rule" id="MF_00048"/>
    </source>
</evidence>
<evidence type="ECO:0000256" key="1">
    <source>
        <dbReference type="ARBA" id="ARBA00006738"/>
    </source>
</evidence>
<accession>A0A1G2EV50</accession>
<dbReference type="InterPro" id="IPR003509">
    <property type="entry name" value="UPF0102_YraN-like"/>
</dbReference>
<dbReference type="Gene3D" id="3.40.1350.10">
    <property type="match status" value="1"/>
</dbReference>
<reference evidence="3 4" key="1">
    <citation type="journal article" date="2016" name="Nat. Commun.">
        <title>Thousands of microbial genomes shed light on interconnected biogeochemical processes in an aquifer system.</title>
        <authorList>
            <person name="Anantharaman K."/>
            <person name="Brown C.T."/>
            <person name="Hug L.A."/>
            <person name="Sharon I."/>
            <person name="Castelle C.J."/>
            <person name="Probst A.J."/>
            <person name="Thomas B.C."/>
            <person name="Singh A."/>
            <person name="Wilkins M.J."/>
            <person name="Karaoz U."/>
            <person name="Brodie E.L."/>
            <person name="Williams K.H."/>
            <person name="Hubbard S.S."/>
            <person name="Banfield J.F."/>
        </authorList>
    </citation>
    <scope>NUCLEOTIDE SEQUENCE [LARGE SCALE GENOMIC DNA]</scope>
</reference>
<dbReference type="Proteomes" id="UP000177486">
    <property type="component" value="Unassembled WGS sequence"/>
</dbReference>
<name>A0A1G2EV50_9BACT</name>
<organism evidence="3 4">
    <name type="scientific">Candidatus Niyogibacteria bacterium RIFCSPLOWO2_01_FULL_45_48</name>
    <dbReference type="NCBI Taxonomy" id="1801724"/>
    <lineage>
        <taxon>Bacteria</taxon>
        <taxon>Candidatus Niyogiibacteriota</taxon>
    </lineage>
</organism>
<dbReference type="Pfam" id="PF02021">
    <property type="entry name" value="UPF0102"/>
    <property type="match status" value="1"/>
</dbReference>